<reference evidence="1" key="1">
    <citation type="submission" date="2013-08" db="EMBL/GenBank/DDBJ databases">
        <authorList>
            <person name="Mendez C."/>
            <person name="Richter M."/>
            <person name="Ferrer M."/>
            <person name="Sanchez J."/>
        </authorList>
    </citation>
    <scope>NUCLEOTIDE SEQUENCE</scope>
</reference>
<organism evidence="1">
    <name type="scientific">mine drainage metagenome</name>
    <dbReference type="NCBI Taxonomy" id="410659"/>
    <lineage>
        <taxon>unclassified sequences</taxon>
        <taxon>metagenomes</taxon>
        <taxon>ecological metagenomes</taxon>
    </lineage>
</organism>
<accession>T0ZB18</accession>
<proteinExistence type="predicted"/>
<dbReference type="SUPFAM" id="SSF54506">
    <property type="entry name" value="Diaminopimelate epimerase-like"/>
    <property type="match status" value="1"/>
</dbReference>
<feature type="non-terminal residue" evidence="1">
    <location>
        <position position="96"/>
    </location>
</feature>
<name>T0ZB18_9ZZZZ</name>
<comment type="caution">
    <text evidence="1">The sequence shown here is derived from an EMBL/GenBank/DDBJ whole genome shotgun (WGS) entry which is preliminary data.</text>
</comment>
<evidence type="ECO:0000313" key="1">
    <source>
        <dbReference type="EMBL" id="EQD42263.1"/>
    </source>
</evidence>
<dbReference type="AlphaFoldDB" id="T0ZB18"/>
<gene>
    <name evidence="1" type="ORF">B2A_10401</name>
</gene>
<dbReference type="EMBL" id="AUZZ01007505">
    <property type="protein sequence ID" value="EQD42263.1"/>
    <property type="molecule type" value="Genomic_DNA"/>
</dbReference>
<dbReference type="EC" id="5.1.1.7" evidence="1"/>
<dbReference type="Gene3D" id="3.10.310.10">
    <property type="entry name" value="Diaminopimelate Epimerase, Chain A, domain 1"/>
    <property type="match status" value="2"/>
</dbReference>
<protein>
    <submittedName>
        <fullName evidence="1">Diaminopimelate epimerase</fullName>
        <ecNumber evidence="1">5.1.1.7</ecNumber>
    </submittedName>
</protein>
<sequence>MAEMSGNGIRCLAQALIDSGVAPLGPFSIDSDAGVIDIETHSEFGDPVATISVGMGMPRVSESEERKIDGVDYRAIRADIGNPHLVLIPVQTMSQE</sequence>
<reference evidence="1" key="2">
    <citation type="journal article" date="2014" name="ISME J.">
        <title>Microbial stratification in low pH oxic and suboxic macroscopic growths along an acid mine drainage.</title>
        <authorList>
            <person name="Mendez-Garcia C."/>
            <person name="Mesa V."/>
            <person name="Sprenger R.R."/>
            <person name="Richter M."/>
            <person name="Diez M.S."/>
            <person name="Solano J."/>
            <person name="Bargiela R."/>
            <person name="Golyshina O.V."/>
            <person name="Manteca A."/>
            <person name="Ramos J.L."/>
            <person name="Gallego J.R."/>
            <person name="Llorente I."/>
            <person name="Martins Dos Santos V.A."/>
            <person name="Jensen O.N."/>
            <person name="Pelaez A.I."/>
            <person name="Sanchez J."/>
            <person name="Ferrer M."/>
        </authorList>
    </citation>
    <scope>NUCLEOTIDE SEQUENCE</scope>
</reference>
<dbReference type="GO" id="GO:0008837">
    <property type="term" value="F:diaminopimelate epimerase activity"/>
    <property type="evidence" value="ECO:0007669"/>
    <property type="project" value="UniProtKB-EC"/>
</dbReference>
<keyword evidence="1" id="KW-0413">Isomerase</keyword>